<feature type="transmembrane region" description="Helical" evidence="2">
    <location>
        <begin position="119"/>
        <end position="136"/>
    </location>
</feature>
<evidence type="ECO:0000313" key="4">
    <source>
        <dbReference type="Proteomes" id="UP000199092"/>
    </source>
</evidence>
<keyword evidence="4" id="KW-1185">Reference proteome</keyword>
<dbReference type="AlphaFoldDB" id="A0A1H1X0Z3"/>
<evidence type="ECO:0000256" key="1">
    <source>
        <dbReference type="SAM" id="MobiDB-lite"/>
    </source>
</evidence>
<feature type="transmembrane region" description="Helical" evidence="2">
    <location>
        <begin position="60"/>
        <end position="86"/>
    </location>
</feature>
<feature type="transmembrane region" description="Helical" evidence="2">
    <location>
        <begin position="211"/>
        <end position="229"/>
    </location>
</feature>
<dbReference type="EMBL" id="LT629749">
    <property type="protein sequence ID" value="SDT03003.1"/>
    <property type="molecule type" value="Genomic_DNA"/>
</dbReference>
<feature type="region of interest" description="Disordered" evidence="1">
    <location>
        <begin position="293"/>
        <end position="319"/>
    </location>
</feature>
<feature type="transmembrane region" description="Helical" evidence="2">
    <location>
        <begin position="93"/>
        <end position="113"/>
    </location>
</feature>
<name>A0A1H1X0Z3_9ACTN</name>
<accession>A0A1H1X0Z3</accession>
<dbReference type="STRING" id="546871.SAMN04488543_2881"/>
<reference evidence="3 4" key="1">
    <citation type="submission" date="2016-10" db="EMBL/GenBank/DDBJ databases">
        <authorList>
            <person name="de Groot N.N."/>
        </authorList>
    </citation>
    <scope>NUCLEOTIDE SEQUENCE [LARGE SCALE GENOMIC DNA]</scope>
    <source>
        <strain evidence="3 4">DSM 21741</strain>
    </source>
</reference>
<evidence type="ECO:0000256" key="2">
    <source>
        <dbReference type="SAM" id="Phobius"/>
    </source>
</evidence>
<feature type="transmembrane region" description="Helical" evidence="2">
    <location>
        <begin position="236"/>
        <end position="266"/>
    </location>
</feature>
<proteinExistence type="predicted"/>
<keyword evidence="2" id="KW-0812">Transmembrane</keyword>
<protein>
    <submittedName>
        <fullName evidence="3">Vitamin K-dependent gamma-carboxylase</fullName>
    </submittedName>
</protein>
<evidence type="ECO:0000313" key="3">
    <source>
        <dbReference type="EMBL" id="SDT03003.1"/>
    </source>
</evidence>
<keyword evidence="2" id="KW-1133">Transmembrane helix</keyword>
<sequence length="319" mass="35652">MTVPSRVAGWFAPLVPDARIAVLRTVVYLFVLVDIHLLVADPIPLSRQPDLYRPLLLERLFLLPPPSPAITTTLYAVLVVGSLVAAANRLPRLAGLVLAAAFTWWTAIGMSYGKVDHDHLAFVVALWLLPTVGVVRDRWRSSDASRQAGWVLKSVQIAVISTYFLSALTKIRSGDWSLASWPNSFILTWAIVRRPHGLGQFLLPFPGLLRTMQWFAFLAELTSLVVLWLRGRALLLAALFWLGFHVFTAAILYIHFAPTLVCWLAFAPLERLPGWWDRRRLVVGWRRRRAVRRGQGAGGGATGHRVPVPGDQPVDARRD</sequence>
<dbReference type="Proteomes" id="UP000199092">
    <property type="component" value="Chromosome I"/>
</dbReference>
<keyword evidence="2" id="KW-0472">Membrane</keyword>
<organism evidence="3 4">
    <name type="scientific">Friedmanniella luteola</name>
    <dbReference type="NCBI Taxonomy" id="546871"/>
    <lineage>
        <taxon>Bacteria</taxon>
        <taxon>Bacillati</taxon>
        <taxon>Actinomycetota</taxon>
        <taxon>Actinomycetes</taxon>
        <taxon>Propionibacteriales</taxon>
        <taxon>Nocardioidaceae</taxon>
        <taxon>Friedmanniella</taxon>
    </lineage>
</organism>
<gene>
    <name evidence="3" type="ORF">SAMN04488543_2881</name>
</gene>
<feature type="transmembrane region" description="Helical" evidence="2">
    <location>
        <begin position="21"/>
        <end position="40"/>
    </location>
</feature>
<feature type="transmembrane region" description="Helical" evidence="2">
    <location>
        <begin position="148"/>
        <end position="168"/>
    </location>
</feature>